<protein>
    <recommendedName>
        <fullName evidence="3">Histone-lysine N-methyltransferase SETMAR</fullName>
    </recommendedName>
</protein>
<feature type="non-terminal residue" evidence="1">
    <location>
        <position position="1"/>
    </location>
</feature>
<name>A0A0L7R118_9HYME</name>
<proteinExistence type="predicted"/>
<dbReference type="AlphaFoldDB" id="A0A0L7R118"/>
<gene>
    <name evidence="1" type="ORF">WH47_12001</name>
</gene>
<evidence type="ECO:0000313" key="1">
    <source>
        <dbReference type="EMBL" id="KOC64537.1"/>
    </source>
</evidence>
<dbReference type="InterPro" id="IPR036397">
    <property type="entry name" value="RNaseH_sf"/>
</dbReference>
<dbReference type="Proteomes" id="UP000053825">
    <property type="component" value="Unassembled WGS sequence"/>
</dbReference>
<dbReference type="GO" id="GO:0003676">
    <property type="term" value="F:nucleic acid binding"/>
    <property type="evidence" value="ECO:0007669"/>
    <property type="project" value="InterPro"/>
</dbReference>
<dbReference type="Gene3D" id="3.30.420.10">
    <property type="entry name" value="Ribonuclease H-like superfamily/Ribonuclease H"/>
    <property type="match status" value="1"/>
</dbReference>
<organism evidence="1 2">
    <name type="scientific">Habropoda laboriosa</name>
    <dbReference type="NCBI Taxonomy" id="597456"/>
    <lineage>
        <taxon>Eukaryota</taxon>
        <taxon>Metazoa</taxon>
        <taxon>Ecdysozoa</taxon>
        <taxon>Arthropoda</taxon>
        <taxon>Hexapoda</taxon>
        <taxon>Insecta</taxon>
        <taxon>Pterygota</taxon>
        <taxon>Neoptera</taxon>
        <taxon>Endopterygota</taxon>
        <taxon>Hymenoptera</taxon>
        <taxon>Apocrita</taxon>
        <taxon>Aculeata</taxon>
        <taxon>Apoidea</taxon>
        <taxon>Anthophila</taxon>
        <taxon>Apidae</taxon>
        <taxon>Habropoda</taxon>
    </lineage>
</organism>
<accession>A0A0L7R118</accession>
<evidence type="ECO:0000313" key="2">
    <source>
        <dbReference type="Proteomes" id="UP000053825"/>
    </source>
</evidence>
<sequence length="84" mass="9489">HPAYSPDLAPTDFYLFQSLQHHLCNTHFKTIEEVKKCINELIGVENAIANISFAMKSIRSSKGEPKLQKIMDTILMAKFVLPDA</sequence>
<evidence type="ECO:0008006" key="3">
    <source>
        <dbReference type="Google" id="ProtNLM"/>
    </source>
</evidence>
<keyword evidence="2" id="KW-1185">Reference proteome</keyword>
<reference evidence="1 2" key="1">
    <citation type="submission" date="2015-07" db="EMBL/GenBank/DDBJ databases">
        <title>The genome of Habropoda laboriosa.</title>
        <authorList>
            <person name="Pan H."/>
            <person name="Kapheim K."/>
        </authorList>
    </citation>
    <scope>NUCLEOTIDE SEQUENCE [LARGE SCALE GENOMIC DNA]</scope>
    <source>
        <strain evidence="1">0110345459</strain>
    </source>
</reference>
<dbReference type="EMBL" id="KQ414668">
    <property type="protein sequence ID" value="KOC64537.1"/>
    <property type="molecule type" value="Genomic_DNA"/>
</dbReference>